<proteinExistence type="inferred from homology"/>
<keyword evidence="3 6" id="KW-0812">Transmembrane</keyword>
<feature type="transmembrane region" description="Helical" evidence="6">
    <location>
        <begin position="333"/>
        <end position="359"/>
    </location>
</feature>
<evidence type="ECO:0000256" key="1">
    <source>
        <dbReference type="ARBA" id="ARBA00004429"/>
    </source>
</evidence>
<dbReference type="Pfam" id="PF06965">
    <property type="entry name" value="Na_H_antiport_1"/>
    <property type="match status" value="1"/>
</dbReference>
<feature type="transmembrane region" description="Helical" evidence="6">
    <location>
        <begin position="267"/>
        <end position="290"/>
    </location>
</feature>
<sequence>MQQMLKNSIIYRPVAELRDFLRGETAGGVILIVSGALAMLAANSALAPLYLETLATYLGGLSVLHWINDGLMVLFFLLVGLEIKRELLEGQLRAWPARALPGVAAIGGMAVPALIYAAINWQEPSTLRGWAIPAATDIAFSLGVLSLFGSRVPVSLKIFLTALAILDDLGAIVIIAVFYTADLSLPMLGGAALVLALLVGLNLAGVRRLTPYLLLGVVLWWLTLQSGVHATVAGVLLALTIPLRRRDAAVDEAHSPLQRLEHALHPWSAYLVLPLFGFANAGVSLTGVTWPSLLQPVTLGVALGLLIGKQIGVFGAVLLMAKLGWARRPARATWLQVYGVSLLCGVGFTMSLFIGLLAFARTPELEAAMKIGVLSGSLLAMLAGALVLGLGSSKPVPATSGERITPQP</sequence>
<keyword evidence="6" id="KW-0050">Antiport</keyword>
<evidence type="ECO:0000256" key="5">
    <source>
        <dbReference type="ARBA" id="ARBA00023136"/>
    </source>
</evidence>
<feature type="transmembrane region" description="Helical" evidence="6">
    <location>
        <begin position="160"/>
        <end position="181"/>
    </location>
</feature>
<evidence type="ECO:0000256" key="6">
    <source>
        <dbReference type="HAMAP-Rule" id="MF_01844"/>
    </source>
</evidence>
<feature type="transmembrane region" description="Helical" evidence="6">
    <location>
        <begin position="297"/>
        <end position="321"/>
    </location>
</feature>
<evidence type="ECO:0000256" key="3">
    <source>
        <dbReference type="ARBA" id="ARBA00022692"/>
    </source>
</evidence>
<gene>
    <name evidence="6" type="primary">nhaA</name>
    <name evidence="7" type="ORF">HNR60_002970</name>
</gene>
<dbReference type="AlphaFoldDB" id="A0A7W7Z5F4"/>
<keyword evidence="6" id="KW-0915">Sodium</keyword>
<evidence type="ECO:0000256" key="4">
    <source>
        <dbReference type="ARBA" id="ARBA00022989"/>
    </source>
</evidence>
<comment type="subcellular location">
    <subcellularLocation>
        <location evidence="1">Cell inner membrane</location>
        <topology evidence="1">Multi-pass membrane protein</topology>
    </subcellularLocation>
    <subcellularLocation>
        <location evidence="6">Cell membrane</location>
        <topology evidence="6">Multi-pass membrane protein</topology>
    </subcellularLocation>
</comment>
<feature type="transmembrane region" description="Helical" evidence="6">
    <location>
        <begin position="371"/>
        <end position="391"/>
    </location>
</feature>
<feature type="transmembrane region" description="Helical" evidence="6">
    <location>
        <begin position="28"/>
        <end position="51"/>
    </location>
</feature>
<dbReference type="EMBL" id="JACHIH010000018">
    <property type="protein sequence ID" value="MBB5048208.1"/>
    <property type="molecule type" value="Genomic_DNA"/>
</dbReference>
<evidence type="ECO:0000313" key="8">
    <source>
        <dbReference type="Proteomes" id="UP000542353"/>
    </source>
</evidence>
<keyword evidence="6" id="KW-0813">Transport</keyword>
<feature type="transmembrane region" description="Helical" evidence="6">
    <location>
        <begin position="95"/>
        <end position="118"/>
    </location>
</feature>
<keyword evidence="6" id="KW-0739">Sodium transport</keyword>
<dbReference type="GO" id="GO:0015385">
    <property type="term" value="F:sodium:proton antiporter activity"/>
    <property type="evidence" value="ECO:0007669"/>
    <property type="project" value="UniProtKB-UniRule"/>
</dbReference>
<evidence type="ECO:0000256" key="2">
    <source>
        <dbReference type="ARBA" id="ARBA00022475"/>
    </source>
</evidence>
<dbReference type="GO" id="GO:0005886">
    <property type="term" value="C:plasma membrane"/>
    <property type="evidence" value="ECO:0007669"/>
    <property type="project" value="UniProtKB-SubCell"/>
</dbReference>
<dbReference type="InterPro" id="IPR023171">
    <property type="entry name" value="Na/H_antiporter_dom_sf"/>
</dbReference>
<feature type="transmembrane region" description="Helical" evidence="6">
    <location>
        <begin position="212"/>
        <end position="241"/>
    </location>
</feature>
<dbReference type="NCBIfam" id="NF007112">
    <property type="entry name" value="PRK09561.1"/>
    <property type="match status" value="1"/>
</dbReference>
<comment type="similarity">
    <text evidence="6">Belongs to the NhaA Na(+)/H(+) (TC 2.A.33) antiporter family.</text>
</comment>
<dbReference type="PANTHER" id="PTHR30341">
    <property type="entry name" value="SODIUM ION/PROTON ANTIPORTER NHAA-RELATED"/>
    <property type="match status" value="1"/>
</dbReference>
<keyword evidence="2 6" id="KW-1003">Cell membrane</keyword>
<evidence type="ECO:0000313" key="7">
    <source>
        <dbReference type="EMBL" id="MBB5048208.1"/>
    </source>
</evidence>
<dbReference type="NCBIfam" id="NF007111">
    <property type="entry name" value="PRK09560.1"/>
    <property type="match status" value="1"/>
</dbReference>
<keyword evidence="8" id="KW-1185">Reference proteome</keyword>
<keyword evidence="5 6" id="KW-0472">Membrane</keyword>
<keyword evidence="6" id="KW-0406">Ion transport</keyword>
<comment type="catalytic activity">
    <reaction evidence="6">
        <text>Na(+)(in) + 2 H(+)(out) = Na(+)(out) + 2 H(+)(in)</text>
        <dbReference type="Rhea" id="RHEA:29251"/>
        <dbReference type="ChEBI" id="CHEBI:15378"/>
        <dbReference type="ChEBI" id="CHEBI:29101"/>
    </reaction>
</comment>
<feature type="transmembrane region" description="Helical" evidence="6">
    <location>
        <begin position="187"/>
        <end position="205"/>
    </location>
</feature>
<accession>A0A7W7Z5F4</accession>
<keyword evidence="4 6" id="KW-1133">Transmembrane helix</keyword>
<dbReference type="NCBIfam" id="TIGR00773">
    <property type="entry name" value="NhaA"/>
    <property type="match status" value="1"/>
</dbReference>
<dbReference type="PANTHER" id="PTHR30341:SF0">
    <property type="entry name" value="NA(+)_H(+) ANTIPORTER NHAA"/>
    <property type="match status" value="1"/>
</dbReference>
<dbReference type="Proteomes" id="UP000542353">
    <property type="component" value="Unassembled WGS sequence"/>
</dbReference>
<dbReference type="Gene3D" id="1.20.1530.10">
    <property type="entry name" value="Na+/H+ antiporter like domain"/>
    <property type="match status" value="1"/>
</dbReference>
<dbReference type="InterPro" id="IPR004670">
    <property type="entry name" value="NhaA"/>
</dbReference>
<dbReference type="GO" id="GO:0006885">
    <property type="term" value="P:regulation of pH"/>
    <property type="evidence" value="ECO:0007669"/>
    <property type="project" value="UniProtKB-UniRule"/>
</dbReference>
<comment type="caution">
    <text evidence="7">The sequence shown here is derived from an EMBL/GenBank/DDBJ whole genome shotgun (WGS) entry which is preliminary data.</text>
</comment>
<reference evidence="7 8" key="1">
    <citation type="submission" date="2020-08" db="EMBL/GenBank/DDBJ databases">
        <title>Genomic Encyclopedia of Type Strains, Phase IV (KMG-IV): sequencing the most valuable type-strain genomes for metagenomic binning, comparative biology and taxonomic classification.</title>
        <authorList>
            <person name="Goeker M."/>
        </authorList>
    </citation>
    <scope>NUCLEOTIDE SEQUENCE [LARGE SCALE GENOMIC DNA]</scope>
    <source>
        <strain evidence="7 8">DSM 12706</strain>
    </source>
</reference>
<comment type="function">
    <text evidence="6">Na(+)/H(+) antiporter that extrudes sodium in exchange for external protons.</text>
</comment>
<feature type="transmembrane region" description="Helical" evidence="6">
    <location>
        <begin position="63"/>
        <end position="83"/>
    </location>
</feature>
<dbReference type="HAMAP" id="MF_01844">
    <property type="entry name" value="NhaA"/>
    <property type="match status" value="1"/>
</dbReference>
<name>A0A7W7Z5F4_9BRAD</name>
<organism evidence="7 8">
    <name type="scientific">Rhodopseudomonas rhenobacensis</name>
    <dbReference type="NCBI Taxonomy" id="87461"/>
    <lineage>
        <taxon>Bacteria</taxon>
        <taxon>Pseudomonadati</taxon>
        <taxon>Pseudomonadota</taxon>
        <taxon>Alphaproteobacteria</taxon>
        <taxon>Hyphomicrobiales</taxon>
        <taxon>Nitrobacteraceae</taxon>
        <taxon>Rhodopseudomonas</taxon>
    </lineage>
</organism>
<protein>
    <recommendedName>
        <fullName evidence="6">Na(+)/H(+) antiporter NhaA</fullName>
    </recommendedName>
    <alternativeName>
        <fullName evidence="6">Sodium/proton antiporter NhaA</fullName>
    </alternativeName>
</protein>